<evidence type="ECO:0000313" key="8">
    <source>
        <dbReference type="EMBL" id="PTN10660.1"/>
    </source>
</evidence>
<comment type="catalytic activity">
    <reaction evidence="6">
        <text>Endohydrolysis of (1-&gt;4)-beta-D-xylosidic linkages in xylans.</text>
        <dbReference type="EC" id="3.2.1.8"/>
    </reaction>
</comment>
<comment type="similarity">
    <text evidence="6">Belongs to the glycosyl hydrolase 10 (cellulase F) family.</text>
</comment>
<accession>A0A2T5C6U2</accession>
<organism evidence="8 9">
    <name type="scientific">Mangrovibacterium marinum</name>
    <dbReference type="NCBI Taxonomy" id="1639118"/>
    <lineage>
        <taxon>Bacteria</taxon>
        <taxon>Pseudomonadati</taxon>
        <taxon>Bacteroidota</taxon>
        <taxon>Bacteroidia</taxon>
        <taxon>Marinilabiliales</taxon>
        <taxon>Prolixibacteraceae</taxon>
        <taxon>Mangrovibacterium</taxon>
    </lineage>
</organism>
<dbReference type="EMBL" id="QAAD01000001">
    <property type="protein sequence ID" value="PTN10660.1"/>
    <property type="molecule type" value="Genomic_DNA"/>
</dbReference>
<dbReference type="RefSeq" id="WP_107820752.1">
    <property type="nucleotide sequence ID" value="NZ_OY782574.1"/>
</dbReference>
<evidence type="ECO:0000256" key="6">
    <source>
        <dbReference type="RuleBase" id="RU361174"/>
    </source>
</evidence>
<dbReference type="GO" id="GO:0031176">
    <property type="term" value="F:endo-1,4-beta-xylanase activity"/>
    <property type="evidence" value="ECO:0007669"/>
    <property type="project" value="UniProtKB-EC"/>
</dbReference>
<dbReference type="GO" id="GO:0045493">
    <property type="term" value="P:xylan catabolic process"/>
    <property type="evidence" value="ECO:0007669"/>
    <property type="project" value="UniProtKB-KW"/>
</dbReference>
<dbReference type="PRINTS" id="PR00134">
    <property type="entry name" value="GLHYDRLASE10"/>
</dbReference>
<protein>
    <recommendedName>
        <fullName evidence="6">Beta-xylanase</fullName>
        <ecNumber evidence="6">3.2.1.8</ecNumber>
    </recommendedName>
</protein>
<proteinExistence type="inferred from homology"/>
<keyword evidence="2 6" id="KW-0119">Carbohydrate metabolism</keyword>
<evidence type="ECO:0000256" key="4">
    <source>
        <dbReference type="ARBA" id="ARBA00023326"/>
    </source>
</evidence>
<dbReference type="InterPro" id="IPR044846">
    <property type="entry name" value="GH10"/>
</dbReference>
<dbReference type="OrthoDB" id="9809277at2"/>
<dbReference type="Gene3D" id="3.20.20.80">
    <property type="entry name" value="Glycosidases"/>
    <property type="match status" value="1"/>
</dbReference>
<sequence>MSKYILYTGLLAIVAYLVACTPAKKVEEVPTLKDAYAGKFYIGAALDSVQIKGKDTAAMRVVKEQFNAIVPENCMKSENIQPQKGVFDFMLPDKFVEFGEQNGMFVTGHTLIWHSQTPPWLFVDSLGNDISREEMIARMKTHIQTVVGRYKGRIKGWDVVNEAILDDGSYRQSKFYQIVGEDFIRLAFEFAHEADPDAELYYNDYSMANPEKRDGVVAMVKKLQQEGVRIDGIGMQAHIGLTQPDINEFEKSIEAFSALGVKVMITELDLTLLPFPDQNVGAEVSASFDYQQKMDPYTDGLPDSVNVQFEQRYLDFFKLFLKHQDVISRVTQWGVNDTQSWRNYWPIEGRTDYPLLFDRDNNPKPVVAKIIELTRSPL</sequence>
<evidence type="ECO:0000256" key="2">
    <source>
        <dbReference type="ARBA" id="ARBA00023277"/>
    </source>
</evidence>
<keyword evidence="9" id="KW-1185">Reference proteome</keyword>
<dbReference type="SMART" id="SM00633">
    <property type="entry name" value="Glyco_10"/>
    <property type="match status" value="1"/>
</dbReference>
<reference evidence="8 9" key="1">
    <citation type="submission" date="2018-04" db="EMBL/GenBank/DDBJ databases">
        <title>Genomic Encyclopedia of Archaeal and Bacterial Type Strains, Phase II (KMG-II): from individual species to whole genera.</title>
        <authorList>
            <person name="Goeker M."/>
        </authorList>
    </citation>
    <scope>NUCLEOTIDE SEQUENCE [LARGE SCALE GENOMIC DNA]</scope>
    <source>
        <strain evidence="8 9">DSM 28823</strain>
    </source>
</reference>
<dbReference type="AlphaFoldDB" id="A0A2T5C6U2"/>
<evidence type="ECO:0000256" key="3">
    <source>
        <dbReference type="ARBA" id="ARBA00023295"/>
    </source>
</evidence>
<comment type="caution">
    <text evidence="8">The sequence shown here is derived from an EMBL/GenBank/DDBJ whole genome shotgun (WGS) entry which is preliminary data.</text>
</comment>
<dbReference type="Proteomes" id="UP000243525">
    <property type="component" value="Unassembled WGS sequence"/>
</dbReference>
<keyword evidence="1 6" id="KW-0378">Hydrolase</keyword>
<name>A0A2T5C6U2_9BACT</name>
<dbReference type="InterPro" id="IPR001000">
    <property type="entry name" value="GH10_dom"/>
</dbReference>
<dbReference type="PANTHER" id="PTHR31490:SF90">
    <property type="entry name" value="ENDO-1,4-BETA-XYLANASE A"/>
    <property type="match status" value="1"/>
</dbReference>
<evidence type="ECO:0000313" key="9">
    <source>
        <dbReference type="Proteomes" id="UP000243525"/>
    </source>
</evidence>
<keyword evidence="4 6" id="KW-0624">Polysaccharide degradation</keyword>
<feature type="active site" description="Nucleophile" evidence="5">
    <location>
        <position position="267"/>
    </location>
</feature>
<dbReference type="Pfam" id="PF00331">
    <property type="entry name" value="Glyco_hydro_10"/>
    <property type="match status" value="1"/>
</dbReference>
<keyword evidence="3 6" id="KW-0326">Glycosidase</keyword>
<evidence type="ECO:0000256" key="1">
    <source>
        <dbReference type="ARBA" id="ARBA00022801"/>
    </source>
</evidence>
<dbReference type="PROSITE" id="PS51760">
    <property type="entry name" value="GH10_2"/>
    <property type="match status" value="1"/>
</dbReference>
<evidence type="ECO:0000256" key="5">
    <source>
        <dbReference type="PROSITE-ProRule" id="PRU10061"/>
    </source>
</evidence>
<evidence type="ECO:0000259" key="7">
    <source>
        <dbReference type="PROSITE" id="PS51760"/>
    </source>
</evidence>
<dbReference type="SUPFAM" id="SSF51445">
    <property type="entry name" value="(Trans)glycosidases"/>
    <property type="match status" value="1"/>
</dbReference>
<dbReference type="InterPro" id="IPR017853">
    <property type="entry name" value="GH"/>
</dbReference>
<dbReference type="EC" id="3.2.1.8" evidence="6"/>
<dbReference type="PANTHER" id="PTHR31490">
    <property type="entry name" value="GLYCOSYL HYDROLASE"/>
    <property type="match status" value="1"/>
</dbReference>
<gene>
    <name evidence="8" type="ORF">C8N47_101311</name>
</gene>
<dbReference type="InterPro" id="IPR031158">
    <property type="entry name" value="GH10_AS"/>
</dbReference>
<feature type="domain" description="GH10" evidence="7">
    <location>
        <begin position="26"/>
        <end position="373"/>
    </location>
</feature>
<dbReference type="PROSITE" id="PS00591">
    <property type="entry name" value="GH10_1"/>
    <property type="match status" value="1"/>
</dbReference>
<keyword evidence="8" id="KW-0858">Xylan degradation</keyword>